<dbReference type="InterPro" id="IPR015424">
    <property type="entry name" value="PyrdxlP-dep_Trfase"/>
</dbReference>
<dbReference type="NCBIfam" id="NF006569">
    <property type="entry name" value="PRK09082.1"/>
    <property type="match status" value="1"/>
</dbReference>
<evidence type="ECO:0000313" key="8">
    <source>
        <dbReference type="Proteomes" id="UP000190150"/>
    </source>
</evidence>
<dbReference type="OrthoDB" id="9802328at2"/>
<keyword evidence="5" id="KW-0663">Pyridoxal phosphate</keyword>
<evidence type="ECO:0000256" key="2">
    <source>
        <dbReference type="ARBA" id="ARBA00007441"/>
    </source>
</evidence>
<protein>
    <submittedName>
        <fullName evidence="7">Methionine aminotransferase</fullName>
    </submittedName>
</protein>
<dbReference type="GO" id="GO:0005737">
    <property type="term" value="C:cytoplasm"/>
    <property type="evidence" value="ECO:0007669"/>
    <property type="project" value="TreeGrafter"/>
</dbReference>
<evidence type="ECO:0000256" key="5">
    <source>
        <dbReference type="ARBA" id="ARBA00022898"/>
    </source>
</evidence>
<reference evidence="8" key="1">
    <citation type="submission" date="2017-02" db="EMBL/GenBank/DDBJ databases">
        <authorList>
            <person name="Varghese N."/>
            <person name="Submissions S."/>
        </authorList>
    </citation>
    <scope>NUCLEOTIDE SEQUENCE [LARGE SCALE GENOMIC DNA]</scope>
    <source>
        <strain evidence="8">DSM 24091</strain>
    </source>
</reference>
<dbReference type="SUPFAM" id="SSF53383">
    <property type="entry name" value="PLP-dependent transferases"/>
    <property type="match status" value="1"/>
</dbReference>
<comment type="cofactor">
    <cofactor evidence="1">
        <name>pyridoxal 5'-phosphate</name>
        <dbReference type="ChEBI" id="CHEBI:597326"/>
    </cofactor>
</comment>
<dbReference type="PANTHER" id="PTHR43807:SF20">
    <property type="entry name" value="FI04487P"/>
    <property type="match status" value="1"/>
</dbReference>
<dbReference type="InterPro" id="IPR004839">
    <property type="entry name" value="Aminotransferase_I/II_large"/>
</dbReference>
<evidence type="ECO:0000256" key="1">
    <source>
        <dbReference type="ARBA" id="ARBA00001933"/>
    </source>
</evidence>
<dbReference type="Pfam" id="PF00155">
    <property type="entry name" value="Aminotran_1_2"/>
    <property type="match status" value="1"/>
</dbReference>
<keyword evidence="4 7" id="KW-0808">Transferase</keyword>
<evidence type="ECO:0000256" key="3">
    <source>
        <dbReference type="ARBA" id="ARBA00022576"/>
    </source>
</evidence>
<proteinExistence type="inferred from homology"/>
<evidence type="ECO:0000259" key="6">
    <source>
        <dbReference type="Pfam" id="PF00155"/>
    </source>
</evidence>
<dbReference type="FunFam" id="3.40.640.10:FF:000033">
    <property type="entry name" value="Aspartate aminotransferase"/>
    <property type="match status" value="1"/>
</dbReference>
<dbReference type="GO" id="GO:0016212">
    <property type="term" value="F:kynurenine-oxoglutarate transaminase activity"/>
    <property type="evidence" value="ECO:0007669"/>
    <property type="project" value="TreeGrafter"/>
</dbReference>
<evidence type="ECO:0000313" key="7">
    <source>
        <dbReference type="EMBL" id="SKC04648.1"/>
    </source>
</evidence>
<dbReference type="STRING" id="1513896.SAMN05660841_03859"/>
<evidence type="ECO:0000256" key="4">
    <source>
        <dbReference type="ARBA" id="ARBA00022679"/>
    </source>
</evidence>
<dbReference type="Gene3D" id="3.40.640.10">
    <property type="entry name" value="Type I PLP-dependent aspartate aminotransferase-like (Major domain)"/>
    <property type="match status" value="1"/>
</dbReference>
<dbReference type="CDD" id="cd00609">
    <property type="entry name" value="AAT_like"/>
    <property type="match status" value="1"/>
</dbReference>
<dbReference type="InterPro" id="IPR015422">
    <property type="entry name" value="PyrdxlP-dep_Trfase_small"/>
</dbReference>
<organism evidence="7 8">
    <name type="scientific">Sphingobacterium nematocida</name>
    <dbReference type="NCBI Taxonomy" id="1513896"/>
    <lineage>
        <taxon>Bacteria</taxon>
        <taxon>Pseudomonadati</taxon>
        <taxon>Bacteroidota</taxon>
        <taxon>Sphingobacteriia</taxon>
        <taxon>Sphingobacteriales</taxon>
        <taxon>Sphingobacteriaceae</taxon>
        <taxon>Sphingobacterium</taxon>
    </lineage>
</organism>
<comment type="similarity">
    <text evidence="2">Belongs to the class-I pyridoxal-phosphate-dependent aminotransferase family.</text>
</comment>
<feature type="domain" description="Aminotransferase class I/classII large" evidence="6">
    <location>
        <begin position="35"/>
        <end position="384"/>
    </location>
</feature>
<dbReference type="AlphaFoldDB" id="A0A1T5G8G4"/>
<dbReference type="Proteomes" id="UP000190150">
    <property type="component" value="Unassembled WGS sequence"/>
</dbReference>
<keyword evidence="3 7" id="KW-0032">Aminotransferase</keyword>
<dbReference type="EMBL" id="FUZF01000022">
    <property type="protein sequence ID" value="SKC04648.1"/>
    <property type="molecule type" value="Genomic_DNA"/>
</dbReference>
<accession>A0A1T5G8G4</accession>
<dbReference type="PANTHER" id="PTHR43807">
    <property type="entry name" value="FI04487P"/>
    <property type="match status" value="1"/>
</dbReference>
<dbReference type="InterPro" id="IPR015421">
    <property type="entry name" value="PyrdxlP-dep_Trfase_major"/>
</dbReference>
<dbReference type="Gene3D" id="3.90.1150.10">
    <property type="entry name" value="Aspartate Aminotransferase, domain 1"/>
    <property type="match status" value="1"/>
</dbReference>
<sequence length="387" mass="44151">MKIPASNISFDSKLPNTGMSIFSQMTEWAQQCNAINLSQGFPDFDTDPKLVDLVYKNMKEGFNQYAPMPGNLTLRQRIADKYKFIYNINVDAVNEVTITAGGTQGLFTIFSMLLRPKDEVIIFEPAYDSYRPAIEVMGAKVVPVQLMGPDFNLDWDVVESLINQHTKLIVVNNPNNPTGRILNENDILRLEGIVSKWPVYVLSDEVYEHVVFDNKTHQSVLKFETLRQRSFVVCSFGKLLHTTGWKIGYVIAPPLLTLELRKIHQFSVFSVNTPVQMAIAEYLEDQNYYTTVPLLFEQKRNLLIEGLRETAFNVLPCEGTYFLLLDYKAISELNELDFAKQLTAEAKVAMIPVSAFYSDSRNQNLLRICFAKKDETLMKAIESLRQI</sequence>
<dbReference type="RefSeq" id="WP_079645505.1">
    <property type="nucleotide sequence ID" value="NZ_FUZF01000022.1"/>
</dbReference>
<gene>
    <name evidence="7" type="ORF">SAMN05660841_03859</name>
</gene>
<keyword evidence="8" id="KW-1185">Reference proteome</keyword>
<name>A0A1T5G8G4_9SPHI</name>
<dbReference type="InterPro" id="IPR051326">
    <property type="entry name" value="Kynurenine-oxoglutarate_AT"/>
</dbReference>
<dbReference type="GO" id="GO:0030170">
    <property type="term" value="F:pyridoxal phosphate binding"/>
    <property type="evidence" value="ECO:0007669"/>
    <property type="project" value="InterPro"/>
</dbReference>